<keyword evidence="7" id="KW-0456">Lyase</keyword>
<dbReference type="PROSITE" id="PS51645">
    <property type="entry name" value="PHR_CRY_ALPHA_BETA"/>
    <property type="match status" value="1"/>
</dbReference>
<keyword evidence="3 4" id="KW-0274">FAD</keyword>
<evidence type="ECO:0000259" key="6">
    <source>
        <dbReference type="PROSITE" id="PS51645"/>
    </source>
</evidence>
<dbReference type="PRINTS" id="PR00147">
    <property type="entry name" value="DNAPHOTLYASE"/>
</dbReference>
<dbReference type="InterPro" id="IPR005101">
    <property type="entry name" value="Cryptochr/Photolyase_FAD-bd"/>
</dbReference>
<feature type="binding site" evidence="4">
    <location>
        <begin position="286"/>
        <end position="293"/>
    </location>
    <ligand>
        <name>FAD</name>
        <dbReference type="ChEBI" id="CHEBI:57692"/>
    </ligand>
</feature>
<dbReference type="Gene3D" id="1.25.40.80">
    <property type="match status" value="1"/>
</dbReference>
<evidence type="ECO:0000256" key="4">
    <source>
        <dbReference type="PIRSR" id="PIRSR602081-1"/>
    </source>
</evidence>
<comment type="cofactor">
    <cofactor evidence="4">
        <name>FAD</name>
        <dbReference type="ChEBI" id="CHEBI:57692"/>
    </cofactor>
    <text evidence="4">Binds 1 FAD per subunit.</text>
</comment>
<dbReference type="AlphaFoldDB" id="A0AB38YFQ6"/>
<name>A0AB38YFQ6_9GAMM</name>
<dbReference type="Gene3D" id="1.10.579.10">
    <property type="entry name" value="DNA Cyclobutane Dipyrimidine Photolyase, subunit A, domain 3"/>
    <property type="match status" value="1"/>
</dbReference>
<dbReference type="SUPFAM" id="SSF48173">
    <property type="entry name" value="Cryptochrome/photolyase FAD-binding domain"/>
    <property type="match status" value="1"/>
</dbReference>
<dbReference type="Gene3D" id="3.40.50.620">
    <property type="entry name" value="HUPs"/>
    <property type="match status" value="1"/>
</dbReference>
<dbReference type="SUPFAM" id="SSF52425">
    <property type="entry name" value="Cryptochrome/photolyase, N-terminal domain"/>
    <property type="match status" value="1"/>
</dbReference>
<dbReference type="EMBL" id="CP101717">
    <property type="protein sequence ID" value="WLD58175.1"/>
    <property type="molecule type" value="Genomic_DNA"/>
</dbReference>
<evidence type="ECO:0000256" key="3">
    <source>
        <dbReference type="ARBA" id="ARBA00022827"/>
    </source>
</evidence>
<comment type="cofactor">
    <cofactor evidence="1">
        <name>(6R)-5,10-methylene-5,6,7,8-tetrahydrofolate</name>
        <dbReference type="ChEBI" id="CHEBI:15636"/>
    </cofactor>
</comment>
<reference evidence="7" key="1">
    <citation type="submission" date="2022-07" db="EMBL/GenBank/DDBJ databases">
        <title>Complete genome sequence of Salinispirillum sp. LH10-3-1 capable of multiple carbohydrate inversion isolated from a soda lake.</title>
        <authorList>
            <person name="Liu J."/>
            <person name="Zhai Y."/>
            <person name="Zhang H."/>
            <person name="Yang H."/>
            <person name="Qu J."/>
            <person name="Li J."/>
        </authorList>
    </citation>
    <scope>NUCLEOTIDE SEQUENCE</scope>
    <source>
        <strain evidence="7">LH 10-3-1</strain>
    </source>
</reference>
<dbReference type="GO" id="GO:0003904">
    <property type="term" value="F:deoxyribodipyrimidine photo-lyase activity"/>
    <property type="evidence" value="ECO:0007669"/>
    <property type="project" value="UniProtKB-EC"/>
</dbReference>
<dbReference type="Pfam" id="PF00875">
    <property type="entry name" value="DNA_photolyase"/>
    <property type="match status" value="1"/>
</dbReference>
<dbReference type="GO" id="GO:0003677">
    <property type="term" value="F:DNA binding"/>
    <property type="evidence" value="ECO:0007669"/>
    <property type="project" value="TreeGrafter"/>
</dbReference>
<dbReference type="RefSeq" id="WP_304995462.1">
    <property type="nucleotide sequence ID" value="NZ_CP101717.1"/>
</dbReference>
<dbReference type="Pfam" id="PF03441">
    <property type="entry name" value="FAD_binding_7"/>
    <property type="match status" value="1"/>
</dbReference>
<dbReference type="InterPro" id="IPR036134">
    <property type="entry name" value="Crypto/Photolyase_FAD-like_sf"/>
</dbReference>
<organism evidence="7">
    <name type="scientific">Salinispirillum sp. LH 10-3-1</name>
    <dbReference type="NCBI Taxonomy" id="2952525"/>
    <lineage>
        <taxon>Bacteria</taxon>
        <taxon>Pseudomonadati</taxon>
        <taxon>Pseudomonadota</taxon>
        <taxon>Gammaproteobacteria</taxon>
        <taxon>Oceanospirillales</taxon>
        <taxon>Saccharospirillaceae</taxon>
        <taxon>Salinispirillum</taxon>
    </lineage>
</organism>
<dbReference type="InterPro" id="IPR014729">
    <property type="entry name" value="Rossmann-like_a/b/a_fold"/>
</dbReference>
<comment type="similarity">
    <text evidence="5">Belongs to the DNA photolyase family.</text>
</comment>
<gene>
    <name evidence="7" type="ORF">NFC81_15895</name>
</gene>
<dbReference type="InterPro" id="IPR006050">
    <property type="entry name" value="DNA_photolyase_N"/>
</dbReference>
<sequence length="428" mass="48093">MHLPITLLWLDRCLGIEDNEALYAAIRHAQQHQQPLLAFVSTHRKAWLSQHLPSTKDPHSAALARQSAAFDAQLQLAQHSIQLRVTDLSASTVITALCQESSVSALFTDAHADAEKARLLRAFARSGLAVQRIGSNTLLNADERQALPDQLIGRFTKFYHQVKGIPVARPAERFVLEEIVDPPPSATWPNRLRTLHGDSPRRTNSTHVLPITQGELDAWWQEYLWASRALAKYKHTRNQPMGRTAFSRLSAALALGTLSPQTVCTHIEAFEHQLEQNESTQWLRYELFWREYFHWAGERLGSALFQAPAPALSTAQARALNAWCNGQTGEGIVDAGMHELLATGFMSNRVRQLAASCLVHNLNVPWQYGAAWFEQHLIDYDVNSNYGNWGYIAGQHPLSAAPHAFDLSWQTQQHDPDGEYRRAWGALN</sequence>
<evidence type="ECO:0000256" key="1">
    <source>
        <dbReference type="ARBA" id="ARBA00001932"/>
    </source>
</evidence>
<feature type="domain" description="Photolyase/cryptochrome alpha/beta" evidence="6">
    <location>
        <begin position="4"/>
        <end position="138"/>
    </location>
</feature>
<protein>
    <submittedName>
        <fullName evidence="7">Deoxyribodipyrimidine photo-lyase</fullName>
        <ecNumber evidence="7">4.1.99.3</ecNumber>
    </submittedName>
</protein>
<evidence type="ECO:0000256" key="5">
    <source>
        <dbReference type="RuleBase" id="RU004182"/>
    </source>
</evidence>
<dbReference type="InterPro" id="IPR036155">
    <property type="entry name" value="Crypto/Photolyase_N_sf"/>
</dbReference>
<dbReference type="PANTHER" id="PTHR11455">
    <property type="entry name" value="CRYPTOCHROME"/>
    <property type="match status" value="1"/>
</dbReference>
<dbReference type="PANTHER" id="PTHR11455:SF22">
    <property type="entry name" value="CRYPTOCHROME DASH"/>
    <property type="match status" value="1"/>
</dbReference>
<keyword evidence="5" id="KW-0157">Chromophore</keyword>
<accession>A0AB38YFQ6</accession>
<keyword evidence="2 4" id="KW-0285">Flavoprotein</keyword>
<proteinExistence type="inferred from homology"/>
<feature type="binding site" evidence="4">
    <location>
        <position position="233"/>
    </location>
    <ligand>
        <name>FAD</name>
        <dbReference type="ChEBI" id="CHEBI:57692"/>
    </ligand>
</feature>
<dbReference type="GO" id="GO:0000719">
    <property type="term" value="P:photoreactive repair"/>
    <property type="evidence" value="ECO:0007669"/>
    <property type="project" value="TreeGrafter"/>
</dbReference>
<evidence type="ECO:0000256" key="2">
    <source>
        <dbReference type="ARBA" id="ARBA00022630"/>
    </source>
</evidence>
<dbReference type="EC" id="4.1.99.3" evidence="7"/>
<dbReference type="InterPro" id="IPR002081">
    <property type="entry name" value="Cryptochrome/DNA_photolyase_1"/>
</dbReference>
<dbReference type="GO" id="GO:0071949">
    <property type="term" value="F:FAD binding"/>
    <property type="evidence" value="ECO:0007669"/>
    <property type="project" value="TreeGrafter"/>
</dbReference>
<feature type="binding site" evidence="4">
    <location>
        <begin position="379"/>
        <end position="381"/>
    </location>
    <ligand>
        <name>FAD</name>
        <dbReference type="ChEBI" id="CHEBI:57692"/>
    </ligand>
</feature>
<evidence type="ECO:0000313" key="7">
    <source>
        <dbReference type="EMBL" id="WLD58175.1"/>
    </source>
</evidence>